<feature type="compositionally biased region" description="Polar residues" evidence="2">
    <location>
        <begin position="52"/>
        <end position="81"/>
    </location>
</feature>
<evidence type="ECO:0000259" key="3">
    <source>
        <dbReference type="PROSITE" id="PS50157"/>
    </source>
</evidence>
<feature type="compositionally biased region" description="Polar residues" evidence="2">
    <location>
        <begin position="445"/>
        <end position="456"/>
    </location>
</feature>
<dbReference type="InterPro" id="IPR013087">
    <property type="entry name" value="Znf_C2H2_type"/>
</dbReference>
<feature type="compositionally biased region" description="Basic and acidic residues" evidence="2">
    <location>
        <begin position="462"/>
        <end position="492"/>
    </location>
</feature>
<reference evidence="4" key="1">
    <citation type="submission" date="2021-05" db="EMBL/GenBank/DDBJ databases">
        <authorList>
            <person name="Alioto T."/>
            <person name="Alioto T."/>
            <person name="Gomez Garrido J."/>
        </authorList>
    </citation>
    <scope>NUCLEOTIDE SEQUENCE</scope>
</reference>
<feature type="compositionally biased region" description="Basic and acidic residues" evidence="2">
    <location>
        <begin position="413"/>
        <end position="422"/>
    </location>
</feature>
<dbReference type="EMBL" id="HBUF01237440">
    <property type="protein sequence ID" value="CAG6675668.1"/>
    <property type="molecule type" value="Transcribed_RNA"/>
</dbReference>
<keyword evidence="1" id="KW-0863">Zinc-finger</keyword>
<organism evidence="4">
    <name type="scientific">Cacopsylla melanoneura</name>
    <dbReference type="NCBI Taxonomy" id="428564"/>
    <lineage>
        <taxon>Eukaryota</taxon>
        <taxon>Metazoa</taxon>
        <taxon>Ecdysozoa</taxon>
        <taxon>Arthropoda</taxon>
        <taxon>Hexapoda</taxon>
        <taxon>Insecta</taxon>
        <taxon>Pterygota</taxon>
        <taxon>Neoptera</taxon>
        <taxon>Paraneoptera</taxon>
        <taxon>Hemiptera</taxon>
        <taxon>Sternorrhyncha</taxon>
        <taxon>Psylloidea</taxon>
        <taxon>Psyllidae</taxon>
        <taxon>Psyllinae</taxon>
        <taxon>Cacopsylla</taxon>
    </lineage>
</organism>
<feature type="compositionally biased region" description="Polar residues" evidence="2">
    <location>
        <begin position="426"/>
        <end position="437"/>
    </location>
</feature>
<evidence type="ECO:0000256" key="2">
    <source>
        <dbReference type="SAM" id="MobiDB-lite"/>
    </source>
</evidence>
<evidence type="ECO:0000256" key="1">
    <source>
        <dbReference type="PROSITE-ProRule" id="PRU00042"/>
    </source>
</evidence>
<feature type="region of interest" description="Disordered" evidence="2">
    <location>
        <begin position="412"/>
        <end position="526"/>
    </location>
</feature>
<dbReference type="PROSITE" id="PS50157">
    <property type="entry name" value="ZINC_FINGER_C2H2_2"/>
    <property type="match status" value="1"/>
</dbReference>
<proteinExistence type="predicted"/>
<keyword evidence="1" id="KW-0862">Zinc</keyword>
<name>A0A8D8STR8_9HEMI</name>
<keyword evidence="1" id="KW-0479">Metal-binding</keyword>
<dbReference type="Gene3D" id="3.30.160.60">
    <property type="entry name" value="Classic Zinc Finger"/>
    <property type="match status" value="1"/>
</dbReference>
<protein>
    <submittedName>
        <fullName evidence="4">Longitudinals lacking protein, isoforms A/B/D/L</fullName>
    </submittedName>
</protein>
<sequence length="592" mass="65455">MSPSLLVCISPLPLDLATKPSDSTSNLDLAAHPASTTSTLSTSRTSPYSTSEALNRASTPLSNGDPSNQASPVCSTLSNSETSRRAFPSVDPSNPSQNEEVVSSSTSDMGGSFTSPVAAGGLLDPTRVPLYSENPYSNLLKRLANTSDVPSLLPMYSSDGLLSRSSVSISTEPCFDASMRNLSSKVSPQLKSPQPSKASMKKEVKLSSPLKAKMLEYEEKMQNMRESIRQKRAAQGLTCQQCGRSYCRPYNLKRHIQYECGKAPQFPCFYCSYRARHKHDLKKHVTFKHAAYVEHFQAMQDQLENAKLESRTLSELEEDKGFATDATLQKGFGGKRSRKNKASADEDTYDFFSKTLNKQMKQTSDYVQDESQYNDYSSNYGGVYNNRRSSVSEDFIKRETPTANDEAISLKVKNNERSDNGAKDNAFSNGKHPNNNVSEERAAKSVTNHVNQSRNFFNGDGVDIKAEKHSPRNREACDSRVENIIQDDKSNDSMESDLEDHPSANEGEGGSSSDIDHARGSNSSNNAYEYHNGATFSPLMTALMAQQQRSNNAETVSKMMTDMNPLVFQQRLHALMLMNSFHQPMVNASYSL</sequence>
<feature type="compositionally biased region" description="Low complexity" evidence="2">
    <location>
        <begin position="35"/>
        <end position="51"/>
    </location>
</feature>
<accession>A0A8D8STR8</accession>
<dbReference type="SMART" id="SM00355">
    <property type="entry name" value="ZnF_C2H2"/>
    <property type="match status" value="2"/>
</dbReference>
<dbReference type="AlphaFoldDB" id="A0A8D8STR8"/>
<feature type="region of interest" description="Disordered" evidence="2">
    <location>
        <begin position="27"/>
        <end position="122"/>
    </location>
</feature>
<evidence type="ECO:0000313" key="4">
    <source>
        <dbReference type="EMBL" id="CAG6675668.1"/>
    </source>
</evidence>
<feature type="domain" description="C2H2-type" evidence="3">
    <location>
        <begin position="237"/>
        <end position="264"/>
    </location>
</feature>
<dbReference type="GO" id="GO:0008270">
    <property type="term" value="F:zinc ion binding"/>
    <property type="evidence" value="ECO:0007669"/>
    <property type="project" value="UniProtKB-KW"/>
</dbReference>
<feature type="compositionally biased region" description="Polar residues" evidence="2">
    <location>
        <begin position="91"/>
        <end position="115"/>
    </location>
</feature>